<feature type="active site" description="Schiff-base intermediate with substrate" evidence="5">
    <location>
        <position position="171"/>
    </location>
</feature>
<sequence>MKKTVSVRGITIGEGAPKICVPMVGETLEQLKEEAAYLKTLDVDIVEWRVDFFEHVIDISKVKEALIRIRAILSDTPLIFTFRSAKEGGEKEISPVFYVELNKAIVETGMVDIIDVELFNDENHVKTLIETAHVNNVLVIISNHDFDKTPAKEEIVSRLRKAQKMGGDIPKIAVMPNCSADVLTLLEATNTMSEQYADRPIITMSMGSKGVVSRLTGEIFGSALTFGSAKKSSAPGQIDVTELRRVLNLLQQDYLKN</sequence>
<dbReference type="PANTHER" id="PTHR43699">
    <property type="entry name" value="3-DEHYDROQUINATE DEHYDRATASE"/>
    <property type="match status" value="1"/>
</dbReference>
<feature type="binding site" evidence="5">
    <location>
        <position position="233"/>
    </location>
    <ligand>
        <name>3-dehydroquinate</name>
        <dbReference type="ChEBI" id="CHEBI:32364"/>
    </ligand>
</feature>
<comment type="similarity">
    <text evidence="5">Belongs to the type-I 3-dehydroquinase family.</text>
</comment>
<evidence type="ECO:0000256" key="1">
    <source>
        <dbReference type="ARBA" id="ARBA00001864"/>
    </source>
</evidence>
<feature type="binding site" evidence="5">
    <location>
        <begin position="47"/>
        <end position="49"/>
    </location>
    <ligand>
        <name>3-dehydroquinate</name>
        <dbReference type="ChEBI" id="CHEBI:32364"/>
    </ligand>
</feature>
<dbReference type="PANTHER" id="PTHR43699:SF1">
    <property type="entry name" value="3-DEHYDROQUINATE DEHYDRATASE"/>
    <property type="match status" value="1"/>
</dbReference>
<proteinExistence type="inferred from homology"/>
<dbReference type="Pfam" id="PF01487">
    <property type="entry name" value="DHquinase_I"/>
    <property type="match status" value="1"/>
</dbReference>
<dbReference type="SUPFAM" id="SSF51569">
    <property type="entry name" value="Aldolase"/>
    <property type="match status" value="1"/>
</dbReference>
<dbReference type="EC" id="4.2.1.10" evidence="5"/>
<evidence type="ECO:0000256" key="5">
    <source>
        <dbReference type="HAMAP-Rule" id="MF_00214"/>
    </source>
</evidence>
<keyword evidence="2 5" id="KW-0057">Aromatic amino acid biosynthesis</keyword>
<comment type="function">
    <text evidence="5">Involved in the third step of the chorismate pathway, which leads to the biosynthesis of aromatic amino acids. Catalyzes the cis-dehydration of 3-dehydroquinate (DHQ) and introduces the first double bond of the aromatic ring to yield 3-dehydroshikimate.</text>
</comment>
<feature type="binding site" evidence="5">
    <location>
        <position position="83"/>
    </location>
    <ligand>
        <name>3-dehydroquinate</name>
        <dbReference type="ChEBI" id="CHEBI:32364"/>
    </ligand>
</feature>
<accession>A0ABN8KSR4</accession>
<comment type="caution">
    <text evidence="5">Lacks conserved residue(s) required for the propagation of feature annotation.</text>
</comment>
<dbReference type="CDD" id="cd00502">
    <property type="entry name" value="DHQase_I"/>
    <property type="match status" value="1"/>
</dbReference>
<dbReference type="InterPro" id="IPR013785">
    <property type="entry name" value="Aldolase_TIM"/>
</dbReference>
<evidence type="ECO:0000256" key="2">
    <source>
        <dbReference type="ARBA" id="ARBA00023141"/>
    </source>
</evidence>
<feature type="binding site" evidence="5">
    <location>
        <position position="214"/>
    </location>
    <ligand>
        <name>3-dehydroquinate</name>
        <dbReference type="ChEBI" id="CHEBI:32364"/>
    </ligand>
</feature>
<name>A0ABN8KSR4_9BACI</name>
<evidence type="ECO:0000256" key="4">
    <source>
        <dbReference type="ARBA" id="ARBA00023270"/>
    </source>
</evidence>
<reference evidence="6" key="1">
    <citation type="submission" date="2022-04" db="EMBL/GenBank/DDBJ databases">
        <authorList>
            <person name="Criscuolo A."/>
        </authorList>
    </citation>
    <scope>NUCLEOTIDE SEQUENCE</scope>
    <source>
        <strain evidence="6">CIP111895</strain>
    </source>
</reference>
<comment type="subunit">
    <text evidence="5">Homodimer.</text>
</comment>
<gene>
    <name evidence="5 6" type="primary">aroD</name>
    <name evidence="6" type="ORF">BACCIP111895_02823</name>
</gene>
<dbReference type="Gene3D" id="3.20.20.70">
    <property type="entry name" value="Aldolase class I"/>
    <property type="match status" value="1"/>
</dbReference>
<comment type="pathway">
    <text evidence="5">Metabolic intermediate biosynthesis; chorismate biosynthesis; chorismate from D-erythrose 4-phosphate and phosphoenolpyruvate: step 3/7.</text>
</comment>
<dbReference type="NCBIfam" id="TIGR01093">
    <property type="entry name" value="aroD"/>
    <property type="match status" value="1"/>
</dbReference>
<keyword evidence="7" id="KW-1185">Reference proteome</keyword>
<dbReference type="InterPro" id="IPR001381">
    <property type="entry name" value="DHquinase_I"/>
</dbReference>
<comment type="caution">
    <text evidence="6">The sequence shown here is derived from an EMBL/GenBank/DDBJ whole genome shotgun (WGS) entry which is preliminary data.</text>
</comment>
<keyword evidence="3 5" id="KW-0456">Lyase</keyword>
<feature type="binding site" evidence="5">
    <location>
        <position position="237"/>
    </location>
    <ligand>
        <name>3-dehydroquinate</name>
        <dbReference type="ChEBI" id="CHEBI:32364"/>
    </ligand>
</feature>
<dbReference type="InterPro" id="IPR018508">
    <property type="entry name" value="3-dehydroquinate_DH_AS"/>
</dbReference>
<dbReference type="EMBL" id="CALBWS010000018">
    <property type="protein sequence ID" value="CAH2715639.1"/>
    <property type="molecule type" value="Genomic_DNA"/>
</dbReference>
<dbReference type="PROSITE" id="PS01028">
    <property type="entry name" value="DEHYDROQUINASE_I"/>
    <property type="match status" value="1"/>
</dbReference>
<protein>
    <recommendedName>
        <fullName evidence="5">3-dehydroquinate dehydratase</fullName>
        <shortName evidence="5">3-dehydroquinase</shortName>
        <ecNumber evidence="5">4.2.1.10</ecNumber>
    </recommendedName>
    <alternativeName>
        <fullName evidence="5">Type I DHQase</fullName>
    </alternativeName>
    <alternativeName>
        <fullName evidence="5">Type I dehydroquinase</fullName>
        <shortName evidence="5">DHQ1</shortName>
    </alternativeName>
</protein>
<feature type="active site" description="Proton donor/acceptor" evidence="5">
    <location>
        <position position="144"/>
    </location>
</feature>
<keyword evidence="4 5" id="KW-0704">Schiff base</keyword>
<dbReference type="InterPro" id="IPR050146">
    <property type="entry name" value="Type-I_3-dehydroquinase"/>
</dbReference>
<evidence type="ECO:0000313" key="6">
    <source>
        <dbReference type="EMBL" id="CAH2715639.1"/>
    </source>
</evidence>
<dbReference type="Proteomes" id="UP000838308">
    <property type="component" value="Unassembled WGS sequence"/>
</dbReference>
<evidence type="ECO:0000313" key="7">
    <source>
        <dbReference type="Proteomes" id="UP000838308"/>
    </source>
</evidence>
<keyword evidence="5" id="KW-0028">Amino-acid biosynthesis</keyword>
<dbReference type="RefSeq" id="WP_248735918.1">
    <property type="nucleotide sequence ID" value="NZ_CALBWS010000018.1"/>
</dbReference>
<comment type="catalytic activity">
    <reaction evidence="1 5">
        <text>3-dehydroquinate = 3-dehydroshikimate + H2O</text>
        <dbReference type="Rhea" id="RHEA:21096"/>
        <dbReference type="ChEBI" id="CHEBI:15377"/>
        <dbReference type="ChEBI" id="CHEBI:16630"/>
        <dbReference type="ChEBI" id="CHEBI:32364"/>
        <dbReference type="EC" id="4.2.1.10"/>
    </reaction>
</comment>
<dbReference type="GO" id="GO:0003855">
    <property type="term" value="F:3-dehydroquinate dehydratase activity"/>
    <property type="evidence" value="ECO:0007669"/>
    <property type="project" value="UniProtKB-EC"/>
</dbReference>
<dbReference type="HAMAP" id="MF_00214">
    <property type="entry name" value="AroD"/>
    <property type="match status" value="1"/>
</dbReference>
<organism evidence="6 7">
    <name type="scientific">Neobacillus rhizosphaerae</name>
    <dbReference type="NCBI Taxonomy" id="2880965"/>
    <lineage>
        <taxon>Bacteria</taxon>
        <taxon>Bacillati</taxon>
        <taxon>Bacillota</taxon>
        <taxon>Bacilli</taxon>
        <taxon>Bacillales</taxon>
        <taxon>Bacillaceae</taxon>
        <taxon>Neobacillus</taxon>
    </lineage>
</organism>
<evidence type="ECO:0000256" key="3">
    <source>
        <dbReference type="ARBA" id="ARBA00023239"/>
    </source>
</evidence>